<protein>
    <recommendedName>
        <fullName evidence="2">U1-type domain-containing protein</fullName>
    </recommendedName>
</protein>
<dbReference type="AlphaFoldDB" id="A0AAW1FVR6"/>
<dbReference type="SMART" id="SM00451">
    <property type="entry name" value="ZnF_U1"/>
    <property type="match status" value="2"/>
</dbReference>
<dbReference type="Pfam" id="PF04988">
    <property type="entry name" value="AKAP95"/>
    <property type="match status" value="1"/>
</dbReference>
<dbReference type="InterPro" id="IPR003604">
    <property type="entry name" value="Matrin/U1-like-C_Znf_C2H2"/>
</dbReference>
<organism evidence="3 4">
    <name type="scientific">Zoarces viviparus</name>
    <name type="common">Viviparous eelpout</name>
    <name type="synonym">Blennius viviparus</name>
    <dbReference type="NCBI Taxonomy" id="48416"/>
    <lineage>
        <taxon>Eukaryota</taxon>
        <taxon>Metazoa</taxon>
        <taxon>Chordata</taxon>
        <taxon>Craniata</taxon>
        <taxon>Vertebrata</taxon>
        <taxon>Euteleostomi</taxon>
        <taxon>Actinopterygii</taxon>
        <taxon>Neopterygii</taxon>
        <taxon>Teleostei</taxon>
        <taxon>Neoteleostei</taxon>
        <taxon>Acanthomorphata</taxon>
        <taxon>Eupercaria</taxon>
        <taxon>Perciformes</taxon>
        <taxon>Cottioidei</taxon>
        <taxon>Zoarcales</taxon>
        <taxon>Zoarcidae</taxon>
        <taxon>Zoarcinae</taxon>
        <taxon>Zoarces</taxon>
    </lineage>
</organism>
<dbReference type="PANTHER" id="PTHR12190:SF1">
    <property type="entry name" value="DBIRD COMPLEX SUBUNIT ZNF326"/>
    <property type="match status" value="1"/>
</dbReference>
<feature type="domain" description="U1-type" evidence="2">
    <location>
        <begin position="304"/>
        <end position="338"/>
    </location>
</feature>
<dbReference type="GO" id="GO:0044609">
    <property type="term" value="C:DBIRD complex"/>
    <property type="evidence" value="ECO:0007669"/>
    <property type="project" value="TreeGrafter"/>
</dbReference>
<evidence type="ECO:0000313" key="3">
    <source>
        <dbReference type="EMBL" id="KAK9538979.1"/>
    </source>
</evidence>
<proteinExistence type="predicted"/>
<keyword evidence="4" id="KW-1185">Reference proteome</keyword>
<gene>
    <name evidence="3" type="ORF">VZT92_004117</name>
</gene>
<dbReference type="EMBL" id="JBCEZU010000023">
    <property type="protein sequence ID" value="KAK9538979.1"/>
    <property type="molecule type" value="Genomic_DNA"/>
</dbReference>
<name>A0AAW1FVR6_ZOAVI</name>
<reference evidence="3 4" key="1">
    <citation type="journal article" date="2024" name="Genome Biol. Evol.">
        <title>Chromosome-level genome assembly of the viviparous eelpout Zoarces viviparus.</title>
        <authorList>
            <person name="Fuhrmann N."/>
            <person name="Brasseur M.V."/>
            <person name="Bakowski C.E."/>
            <person name="Podsiadlowski L."/>
            <person name="Prost S."/>
            <person name="Krehenwinkel H."/>
            <person name="Mayer C."/>
        </authorList>
    </citation>
    <scope>NUCLEOTIDE SEQUENCE [LARGE SCALE GENOMIC DNA]</scope>
    <source>
        <strain evidence="3">NO-MEL_2022_Ind0_liver</strain>
    </source>
</reference>
<sequence length="453" mass="51214">MNRRKNQKIHRRKNFRLNILPIPIGGAPVYTQQPLGRIPRDFKEAMLHIPVKLAKHTCKSLSDVVAKTQPAQKRAVARSEDKWRSSFKPLGQQDTSLDKNTDSPQRVEMYDPYDPLSSDSEHEMLQNDNKSPHDEDCDLGRQCSSPSSGSKKRRWGSCYSESVSHPLEGRDFSPETGPTQSEGLSPGQRLPEQQAYSLNTESLDQTGYDSISSPLDHRVCSPGRLIHASSAQQFPACYGGERIDGEERIIIPEYEREMNTAVRLSPPRLQQDYQQLKYLGTGQDQVSPSTEDPRNGNMNIIMDKRLVSCDLCEVELANGGELEDHLESKSHWDTLEHIQQQNNYDDLAIAFLQEVMQYKSHQCSRAIEDGSLQALEENDHMTKIEMFHCAACGAFVSTSASSVHTHIASQEHLSNIKEFQVQQRRSCLDKAETMMKELKPQFEHFLQGGSPFG</sequence>
<feature type="compositionally biased region" description="Basic and acidic residues" evidence="1">
    <location>
        <begin position="119"/>
        <end position="134"/>
    </location>
</feature>
<dbReference type="GO" id="GO:0008270">
    <property type="term" value="F:zinc ion binding"/>
    <property type="evidence" value="ECO:0007669"/>
    <property type="project" value="InterPro"/>
</dbReference>
<dbReference type="PANTHER" id="PTHR12190">
    <property type="entry name" value="A-KINASE ANCHOR PROTEIN AKAP 8"/>
    <property type="match status" value="1"/>
</dbReference>
<dbReference type="GO" id="GO:0003677">
    <property type="term" value="F:DNA binding"/>
    <property type="evidence" value="ECO:0007669"/>
    <property type="project" value="InterPro"/>
</dbReference>
<evidence type="ECO:0000259" key="2">
    <source>
        <dbReference type="SMART" id="SM00451"/>
    </source>
</evidence>
<evidence type="ECO:0000313" key="4">
    <source>
        <dbReference type="Proteomes" id="UP001488805"/>
    </source>
</evidence>
<feature type="region of interest" description="Disordered" evidence="1">
    <location>
        <begin position="72"/>
        <end position="189"/>
    </location>
</feature>
<accession>A0AAW1FVR6</accession>
<dbReference type="GO" id="GO:0005634">
    <property type="term" value="C:nucleus"/>
    <property type="evidence" value="ECO:0007669"/>
    <property type="project" value="InterPro"/>
</dbReference>
<comment type="caution">
    <text evidence="3">The sequence shown here is derived from an EMBL/GenBank/DDBJ whole genome shotgun (WGS) entry which is preliminary data.</text>
</comment>
<dbReference type="Proteomes" id="UP001488805">
    <property type="component" value="Unassembled WGS sequence"/>
</dbReference>
<feature type="domain" description="U1-type" evidence="2">
    <location>
        <begin position="384"/>
        <end position="419"/>
    </location>
</feature>
<evidence type="ECO:0000256" key="1">
    <source>
        <dbReference type="SAM" id="MobiDB-lite"/>
    </source>
</evidence>
<dbReference type="InterPro" id="IPR007071">
    <property type="entry name" value="AKAP95"/>
</dbReference>
<dbReference type="GO" id="GO:0032784">
    <property type="term" value="P:regulation of DNA-templated transcription elongation"/>
    <property type="evidence" value="ECO:0007669"/>
    <property type="project" value="TreeGrafter"/>
</dbReference>